<name>A0A0F9EMP7_9ZZZZ</name>
<reference evidence="1" key="1">
    <citation type="journal article" date="2015" name="Nature">
        <title>Complex archaea that bridge the gap between prokaryotes and eukaryotes.</title>
        <authorList>
            <person name="Spang A."/>
            <person name="Saw J.H."/>
            <person name="Jorgensen S.L."/>
            <person name="Zaremba-Niedzwiedzka K."/>
            <person name="Martijn J."/>
            <person name="Lind A.E."/>
            <person name="van Eijk R."/>
            <person name="Schleper C."/>
            <person name="Guy L."/>
            <person name="Ettema T.J."/>
        </authorList>
    </citation>
    <scope>NUCLEOTIDE SEQUENCE</scope>
</reference>
<evidence type="ECO:0000313" key="1">
    <source>
        <dbReference type="EMBL" id="KKL75304.1"/>
    </source>
</evidence>
<accession>A0A0F9EMP7</accession>
<dbReference type="AlphaFoldDB" id="A0A0F9EMP7"/>
<comment type="caution">
    <text evidence="1">The sequence shown here is derived from an EMBL/GenBank/DDBJ whole genome shotgun (WGS) entry which is preliminary data.</text>
</comment>
<organism evidence="1">
    <name type="scientific">marine sediment metagenome</name>
    <dbReference type="NCBI Taxonomy" id="412755"/>
    <lineage>
        <taxon>unclassified sequences</taxon>
        <taxon>metagenomes</taxon>
        <taxon>ecological metagenomes</taxon>
    </lineage>
</organism>
<gene>
    <name evidence="1" type="ORF">LCGC14_2056250</name>
</gene>
<dbReference type="EMBL" id="LAZR01024390">
    <property type="protein sequence ID" value="KKL75304.1"/>
    <property type="molecule type" value="Genomic_DNA"/>
</dbReference>
<protein>
    <submittedName>
        <fullName evidence="1">Uncharacterized protein</fullName>
    </submittedName>
</protein>
<sequence>MNNLGYYLLGRDILSEKSAETIANETRHGNRSTLSRMPVDVLTKTGLRLDMGLSRPQDFGEGASVTLLDIISPTFIEDEINEQSLKCLAIRVKKQITSEVQKRQSMKRGIEKYEQVFGLLCAGSLETDIADELGITRERVRQIKERLKTLQCVKKFYKELKGDYGGLKW</sequence>
<proteinExistence type="predicted"/>